<name>A0ABU5E7U3_9PROT</name>
<dbReference type="InterPro" id="IPR036259">
    <property type="entry name" value="MFS_trans_sf"/>
</dbReference>
<dbReference type="CDD" id="cd17339">
    <property type="entry name" value="MFS_NIMT_CynX_like"/>
    <property type="match status" value="1"/>
</dbReference>
<dbReference type="InterPro" id="IPR011701">
    <property type="entry name" value="MFS"/>
</dbReference>
<sequence length="442" mass="46300">MKRNPDMTQPPHQAQLADELIDAESDIVPPPAPAPRPAKGSAFLLAASLVLIAFNLRPALTSLSPVLPEIMQDRGLTATDMSLLTTLPVLCLGLFAPLAPHLARRYGTERAILYLLVVLALGTMLRGFGSVPALVTGALLAGAAIGIVNVLLPGLVKRDFPHRAALMTGLYTMALCAGAASAAGATLPLKAQLGNSWPAALAVWAVPLVVTIFIWTPQALGLRHGRGRTAFTVRGLWRDRLAWQITLFMGLQSALAYSVFGWLVPILRERGLNPVTAGLAVSVSILCQVAASLVAPSLATLGRDQRLCNLLGIGITLVGLMGLLFTPLSWIWPWAVLLGIGQGSLISIALTIIVLRAPDAHVAAHLSGMVQSVGYVLAAIGPLLVGPLHSWTGDWSAVGIMFVLLSIGVAIFGLGAGRDRLVGVVSMPVPSSPVSPAEKKKS</sequence>
<gene>
    <name evidence="6" type="ORF">SMD27_05315</name>
</gene>
<feature type="transmembrane region" description="Helical" evidence="5">
    <location>
        <begin position="111"/>
        <end position="128"/>
    </location>
</feature>
<feature type="transmembrane region" description="Helical" evidence="5">
    <location>
        <begin position="199"/>
        <end position="220"/>
    </location>
</feature>
<evidence type="ECO:0000256" key="4">
    <source>
        <dbReference type="SAM" id="MobiDB-lite"/>
    </source>
</evidence>
<evidence type="ECO:0000256" key="1">
    <source>
        <dbReference type="ARBA" id="ARBA00022692"/>
    </source>
</evidence>
<feature type="transmembrane region" description="Helical" evidence="5">
    <location>
        <begin position="241"/>
        <end position="263"/>
    </location>
</feature>
<evidence type="ECO:0000313" key="7">
    <source>
        <dbReference type="Proteomes" id="UP001279642"/>
    </source>
</evidence>
<dbReference type="SUPFAM" id="SSF103473">
    <property type="entry name" value="MFS general substrate transporter"/>
    <property type="match status" value="1"/>
</dbReference>
<dbReference type="EMBL" id="JAXCLW010000001">
    <property type="protein sequence ID" value="MDY0882251.1"/>
    <property type="molecule type" value="Genomic_DNA"/>
</dbReference>
<keyword evidence="1 5" id="KW-0812">Transmembrane</keyword>
<feature type="transmembrane region" description="Helical" evidence="5">
    <location>
        <begin position="331"/>
        <end position="355"/>
    </location>
</feature>
<feature type="transmembrane region" description="Helical" evidence="5">
    <location>
        <begin position="275"/>
        <end position="295"/>
    </location>
</feature>
<dbReference type="InterPro" id="IPR052524">
    <property type="entry name" value="MFS_Cyanate_Porter"/>
</dbReference>
<evidence type="ECO:0000256" key="2">
    <source>
        <dbReference type="ARBA" id="ARBA00022989"/>
    </source>
</evidence>
<dbReference type="PANTHER" id="PTHR23523:SF2">
    <property type="entry name" value="2-NITROIMIDAZOLE TRANSPORTER"/>
    <property type="match status" value="1"/>
</dbReference>
<dbReference type="PANTHER" id="PTHR23523">
    <property type="match status" value="1"/>
</dbReference>
<keyword evidence="7" id="KW-1185">Reference proteome</keyword>
<feature type="transmembrane region" description="Helical" evidence="5">
    <location>
        <begin position="134"/>
        <end position="152"/>
    </location>
</feature>
<proteinExistence type="predicted"/>
<feature type="transmembrane region" description="Helical" evidence="5">
    <location>
        <begin position="164"/>
        <end position="187"/>
    </location>
</feature>
<evidence type="ECO:0000313" key="6">
    <source>
        <dbReference type="EMBL" id="MDY0882251.1"/>
    </source>
</evidence>
<feature type="transmembrane region" description="Helical" evidence="5">
    <location>
        <begin position="42"/>
        <end position="61"/>
    </location>
</feature>
<dbReference type="Gene3D" id="1.20.1250.20">
    <property type="entry name" value="MFS general substrate transporter like domains"/>
    <property type="match status" value="1"/>
</dbReference>
<keyword evidence="3 5" id="KW-0472">Membrane</keyword>
<feature type="transmembrane region" description="Helical" evidence="5">
    <location>
        <begin position="307"/>
        <end position="325"/>
    </location>
</feature>
<organism evidence="6 7">
    <name type="scientific">Dongia soli</name>
    <dbReference type="NCBI Taxonomy" id="600628"/>
    <lineage>
        <taxon>Bacteria</taxon>
        <taxon>Pseudomonadati</taxon>
        <taxon>Pseudomonadota</taxon>
        <taxon>Alphaproteobacteria</taxon>
        <taxon>Rhodospirillales</taxon>
        <taxon>Dongiaceae</taxon>
        <taxon>Dongia</taxon>
    </lineage>
</organism>
<feature type="transmembrane region" description="Helical" evidence="5">
    <location>
        <begin position="397"/>
        <end position="417"/>
    </location>
</feature>
<evidence type="ECO:0000256" key="5">
    <source>
        <dbReference type="SAM" id="Phobius"/>
    </source>
</evidence>
<reference evidence="6 7" key="1">
    <citation type="journal article" date="2016" name="Antonie Van Leeuwenhoek">
        <title>Dongia soli sp. nov., isolated from soil from Dokdo, Korea.</title>
        <authorList>
            <person name="Kim D.U."/>
            <person name="Lee H."/>
            <person name="Kim H."/>
            <person name="Kim S.G."/>
            <person name="Ka J.O."/>
        </authorList>
    </citation>
    <scope>NUCLEOTIDE SEQUENCE [LARGE SCALE GENOMIC DNA]</scope>
    <source>
        <strain evidence="6 7">D78</strain>
    </source>
</reference>
<protein>
    <submittedName>
        <fullName evidence="6">MFS transporter</fullName>
    </submittedName>
</protein>
<feature type="compositionally biased region" description="Polar residues" evidence="4">
    <location>
        <begin position="1"/>
        <end position="12"/>
    </location>
</feature>
<feature type="transmembrane region" description="Helical" evidence="5">
    <location>
        <begin position="81"/>
        <end position="99"/>
    </location>
</feature>
<evidence type="ECO:0000256" key="3">
    <source>
        <dbReference type="ARBA" id="ARBA00023136"/>
    </source>
</evidence>
<dbReference type="Pfam" id="PF07690">
    <property type="entry name" value="MFS_1"/>
    <property type="match status" value="1"/>
</dbReference>
<keyword evidence="2 5" id="KW-1133">Transmembrane helix</keyword>
<dbReference type="Proteomes" id="UP001279642">
    <property type="component" value="Unassembled WGS sequence"/>
</dbReference>
<comment type="caution">
    <text evidence="6">The sequence shown here is derived from an EMBL/GenBank/DDBJ whole genome shotgun (WGS) entry which is preliminary data.</text>
</comment>
<feature type="region of interest" description="Disordered" evidence="4">
    <location>
        <begin position="1"/>
        <end position="20"/>
    </location>
</feature>
<accession>A0ABU5E7U3</accession>
<feature type="transmembrane region" description="Helical" evidence="5">
    <location>
        <begin position="362"/>
        <end position="385"/>
    </location>
</feature>
<dbReference type="RefSeq" id="WP_320507277.1">
    <property type="nucleotide sequence ID" value="NZ_JAXCLW010000001.1"/>
</dbReference>